<dbReference type="InterPro" id="IPR010718">
    <property type="entry name" value="DUF1294"/>
</dbReference>
<keyword evidence="1" id="KW-1133">Transmembrane helix</keyword>
<keyword evidence="1" id="KW-0472">Membrane</keyword>
<dbReference type="Proteomes" id="UP001519345">
    <property type="component" value="Unassembled WGS sequence"/>
</dbReference>
<accession>A0ABS4ID34</accession>
<comment type="caution">
    <text evidence="2">The sequence shown here is derived from an EMBL/GenBank/DDBJ whole genome shotgun (WGS) entry which is preliminary data.</text>
</comment>
<protein>
    <submittedName>
        <fullName evidence="2">Uncharacterized membrane protein YsdA (DUF1294 family)</fullName>
    </submittedName>
</protein>
<feature type="transmembrane region" description="Helical" evidence="1">
    <location>
        <begin position="7"/>
        <end position="24"/>
    </location>
</feature>
<dbReference type="RefSeq" id="WP_209462072.1">
    <property type="nucleotide sequence ID" value="NZ_CP110224.1"/>
</dbReference>
<reference evidence="2 3" key="1">
    <citation type="submission" date="2021-03" db="EMBL/GenBank/DDBJ databases">
        <title>Genomic Encyclopedia of Type Strains, Phase IV (KMG-IV): sequencing the most valuable type-strain genomes for metagenomic binning, comparative biology and taxonomic classification.</title>
        <authorList>
            <person name="Goeker M."/>
        </authorList>
    </citation>
    <scope>NUCLEOTIDE SEQUENCE [LARGE SCALE GENOMIC DNA]</scope>
    <source>
        <strain evidence="2 3">DSM 25609</strain>
    </source>
</reference>
<evidence type="ECO:0000256" key="1">
    <source>
        <dbReference type="SAM" id="Phobius"/>
    </source>
</evidence>
<keyword evidence="1" id="KW-0812">Transmembrane</keyword>
<dbReference type="InterPro" id="IPR012156">
    <property type="entry name" value="Cold_shock_CspA"/>
</dbReference>
<evidence type="ECO:0000313" key="2">
    <source>
        <dbReference type="EMBL" id="MBP1968854.1"/>
    </source>
</evidence>
<sequence>MNEANTIVIYILGVSAITFFLMGMDKQKAKKQQFRIPERTFWILSILGGSFGSYMGMKMFRHKTKHRSFVVGVPMLIIIHCTGIAYLFFFMS</sequence>
<dbReference type="Pfam" id="PF06961">
    <property type="entry name" value="DUF1294"/>
    <property type="match status" value="1"/>
</dbReference>
<organism evidence="2 3">
    <name type="scientific">Virgibacillus natechei</name>
    <dbReference type="NCBI Taxonomy" id="1216297"/>
    <lineage>
        <taxon>Bacteria</taxon>
        <taxon>Bacillati</taxon>
        <taxon>Bacillota</taxon>
        <taxon>Bacilli</taxon>
        <taxon>Bacillales</taxon>
        <taxon>Bacillaceae</taxon>
        <taxon>Virgibacillus</taxon>
    </lineage>
</organism>
<keyword evidence="3" id="KW-1185">Reference proteome</keyword>
<name>A0ABS4ID34_9BACI</name>
<feature type="transmembrane region" description="Helical" evidence="1">
    <location>
        <begin position="69"/>
        <end position="89"/>
    </location>
</feature>
<dbReference type="PIRSF" id="PIRSF002599">
    <property type="entry name" value="Cold_shock_A"/>
    <property type="match status" value="1"/>
</dbReference>
<evidence type="ECO:0000313" key="3">
    <source>
        <dbReference type="Proteomes" id="UP001519345"/>
    </source>
</evidence>
<gene>
    <name evidence="2" type="ORF">J2Z83_000948</name>
</gene>
<dbReference type="EMBL" id="JAGGKX010000003">
    <property type="protein sequence ID" value="MBP1968854.1"/>
    <property type="molecule type" value="Genomic_DNA"/>
</dbReference>
<feature type="transmembrane region" description="Helical" evidence="1">
    <location>
        <begin position="39"/>
        <end position="57"/>
    </location>
</feature>
<proteinExistence type="predicted"/>